<evidence type="ECO:0000256" key="1">
    <source>
        <dbReference type="SAM" id="MobiDB-lite"/>
    </source>
</evidence>
<feature type="region of interest" description="Disordered" evidence="1">
    <location>
        <begin position="149"/>
        <end position="171"/>
    </location>
</feature>
<protein>
    <submittedName>
        <fullName evidence="3">Uncharacterized protein</fullName>
    </submittedName>
</protein>
<evidence type="ECO:0000256" key="2">
    <source>
        <dbReference type="SAM" id="Phobius"/>
    </source>
</evidence>
<feature type="compositionally biased region" description="Basic residues" evidence="1">
    <location>
        <begin position="152"/>
        <end position="165"/>
    </location>
</feature>
<accession>A0A2P5DCL5</accession>
<evidence type="ECO:0000313" key="3">
    <source>
        <dbReference type="EMBL" id="PON71036.1"/>
    </source>
</evidence>
<name>A0A2P5DCL5_TREOI</name>
<dbReference type="EMBL" id="JXTC01000279">
    <property type="protein sequence ID" value="PON71036.1"/>
    <property type="molecule type" value="Genomic_DNA"/>
</dbReference>
<evidence type="ECO:0000313" key="4">
    <source>
        <dbReference type="Proteomes" id="UP000237000"/>
    </source>
</evidence>
<sequence>MDDPTAVEVREPAEGLAGEVGEVLLPGDLLALERAPVHELEEDLDFAVVVEHVVALDHVRVIDVAEDLDLAADLAPDRLLVVAVDHLEGVDLGGGPVDHLVDRPAGAAPDPAHPLELREVDELRAAAADAAAAVAPMVVLVLVGTTTAGRRSGGRRKRKRHRQRRVPLGER</sequence>
<feature type="transmembrane region" description="Helical" evidence="2">
    <location>
        <begin position="130"/>
        <end position="149"/>
    </location>
</feature>
<keyword evidence="2" id="KW-0472">Membrane</keyword>
<dbReference type="InParanoid" id="A0A2P5DCL5"/>
<reference evidence="4" key="1">
    <citation type="submission" date="2016-06" db="EMBL/GenBank/DDBJ databases">
        <title>Parallel loss of symbiosis genes in relatives of nitrogen-fixing non-legume Parasponia.</title>
        <authorList>
            <person name="Van Velzen R."/>
            <person name="Holmer R."/>
            <person name="Bu F."/>
            <person name="Rutten L."/>
            <person name="Van Zeijl A."/>
            <person name="Liu W."/>
            <person name="Santuari L."/>
            <person name="Cao Q."/>
            <person name="Sharma T."/>
            <person name="Shen D."/>
            <person name="Roswanjaya Y."/>
            <person name="Wardhani T."/>
            <person name="Kalhor M.S."/>
            <person name="Jansen J."/>
            <person name="Van den Hoogen J."/>
            <person name="Gungor B."/>
            <person name="Hartog M."/>
            <person name="Hontelez J."/>
            <person name="Verver J."/>
            <person name="Yang W.-C."/>
            <person name="Schijlen E."/>
            <person name="Repin R."/>
            <person name="Schilthuizen M."/>
            <person name="Schranz E."/>
            <person name="Heidstra R."/>
            <person name="Miyata K."/>
            <person name="Fedorova E."/>
            <person name="Kohlen W."/>
            <person name="Bisseling T."/>
            <person name="Smit S."/>
            <person name="Geurts R."/>
        </authorList>
    </citation>
    <scope>NUCLEOTIDE SEQUENCE [LARGE SCALE GENOMIC DNA]</scope>
    <source>
        <strain evidence="4">cv. RG33-2</strain>
    </source>
</reference>
<proteinExistence type="predicted"/>
<dbReference type="OrthoDB" id="10504820at2759"/>
<keyword evidence="2" id="KW-1133">Transmembrane helix</keyword>
<dbReference type="AlphaFoldDB" id="A0A2P5DCL5"/>
<organism evidence="3 4">
    <name type="scientific">Trema orientale</name>
    <name type="common">Charcoal tree</name>
    <name type="synonym">Celtis orientalis</name>
    <dbReference type="NCBI Taxonomy" id="63057"/>
    <lineage>
        <taxon>Eukaryota</taxon>
        <taxon>Viridiplantae</taxon>
        <taxon>Streptophyta</taxon>
        <taxon>Embryophyta</taxon>
        <taxon>Tracheophyta</taxon>
        <taxon>Spermatophyta</taxon>
        <taxon>Magnoliopsida</taxon>
        <taxon>eudicotyledons</taxon>
        <taxon>Gunneridae</taxon>
        <taxon>Pentapetalae</taxon>
        <taxon>rosids</taxon>
        <taxon>fabids</taxon>
        <taxon>Rosales</taxon>
        <taxon>Cannabaceae</taxon>
        <taxon>Trema</taxon>
    </lineage>
</organism>
<comment type="caution">
    <text evidence="3">The sequence shown here is derived from an EMBL/GenBank/DDBJ whole genome shotgun (WGS) entry which is preliminary data.</text>
</comment>
<keyword evidence="4" id="KW-1185">Reference proteome</keyword>
<keyword evidence="2" id="KW-0812">Transmembrane</keyword>
<gene>
    <name evidence="3" type="ORF">TorRG33x02_255390</name>
</gene>
<dbReference type="Proteomes" id="UP000237000">
    <property type="component" value="Unassembled WGS sequence"/>
</dbReference>